<sequence length="32" mass="3577">MTTLDIAELIFIGIIIIVGFGLFIKVLLDEKK</sequence>
<dbReference type="Proteomes" id="UP000052237">
    <property type="component" value="Unassembled WGS sequence"/>
</dbReference>
<evidence type="ECO:0000256" key="1">
    <source>
        <dbReference type="SAM" id="Phobius"/>
    </source>
</evidence>
<keyword evidence="1" id="KW-0812">Transmembrane</keyword>
<accession>A0A0S4R5L0</accession>
<name>A0A0S4R5L0_CAMHY</name>
<proteinExistence type="predicted"/>
<keyword evidence="3" id="KW-1185">Reference proteome</keyword>
<dbReference type="EMBL" id="FAVB01000002">
    <property type="protein sequence ID" value="CUU79512.1"/>
    <property type="molecule type" value="Genomic_DNA"/>
</dbReference>
<keyword evidence="1" id="KW-1133">Transmembrane helix</keyword>
<keyword evidence="1" id="KW-0472">Membrane</keyword>
<organism evidence="2 3">
    <name type="scientific">Campylobacter hyointestinalis subsp. hyointestinalis</name>
    <dbReference type="NCBI Taxonomy" id="91352"/>
    <lineage>
        <taxon>Bacteria</taxon>
        <taxon>Pseudomonadati</taxon>
        <taxon>Campylobacterota</taxon>
        <taxon>Epsilonproteobacteria</taxon>
        <taxon>Campylobacterales</taxon>
        <taxon>Campylobacteraceae</taxon>
        <taxon>Campylobacter</taxon>
    </lineage>
</organism>
<evidence type="ECO:0000313" key="2">
    <source>
        <dbReference type="EMBL" id="CUU79512.1"/>
    </source>
</evidence>
<evidence type="ECO:0000313" key="3">
    <source>
        <dbReference type="Proteomes" id="UP000052237"/>
    </source>
</evidence>
<gene>
    <name evidence="2" type="ORF">ERS686654_01081</name>
</gene>
<protein>
    <submittedName>
        <fullName evidence="2">Uncharacterized protein</fullName>
    </submittedName>
</protein>
<reference evidence="2 3" key="1">
    <citation type="submission" date="2015-11" db="EMBL/GenBank/DDBJ databases">
        <authorList>
            <consortium name="Pathogen Informatics"/>
        </authorList>
    </citation>
    <scope>NUCLEOTIDE SEQUENCE [LARGE SCALE GENOMIC DNA]</scope>
    <source>
        <strain evidence="2 3">006A-0059</strain>
    </source>
</reference>
<comment type="caution">
    <text evidence="2">The sequence shown here is derived from an EMBL/GenBank/DDBJ whole genome shotgun (WGS) entry which is preliminary data.</text>
</comment>
<feature type="transmembrane region" description="Helical" evidence="1">
    <location>
        <begin position="6"/>
        <end position="28"/>
    </location>
</feature>
<dbReference type="AlphaFoldDB" id="A0A0S4R5L0"/>